<evidence type="ECO:0000313" key="3">
    <source>
        <dbReference type="Proteomes" id="UP000005438"/>
    </source>
</evidence>
<gene>
    <name evidence="2" type="ordered locus">Niako_6488</name>
</gene>
<dbReference type="PROSITE" id="PS50042">
    <property type="entry name" value="CNMP_BINDING_3"/>
    <property type="match status" value="1"/>
</dbReference>
<dbReference type="InterPro" id="IPR018490">
    <property type="entry name" value="cNMP-bd_dom_sf"/>
</dbReference>
<dbReference type="InterPro" id="IPR000595">
    <property type="entry name" value="cNMP-bd_dom"/>
</dbReference>
<dbReference type="EMBL" id="CP003178">
    <property type="protein sequence ID" value="AEW02712.1"/>
    <property type="molecule type" value="Genomic_DNA"/>
</dbReference>
<dbReference type="InterPro" id="IPR014710">
    <property type="entry name" value="RmlC-like_jellyroll"/>
</dbReference>
<sequence length="222" mass="26143">MAACLYDSRLPFVATPFWDSFGKSFLKMFEVFANYLRVNGGLTDEDLKLVEMVTIPKRIRKRQYLLQEGDVSRYNTFITKGCLRLYRVGNDGAEYILRFAVENWWISDYESYHSGLPSKFNIDALEDSELLLIEKEKFDSLCETIPRFRKLRETLDNKNFEVSQNRILSNISETTEEKYFNFVNMCPHIYNRVPLHMLASFLGVSRETLSRMRQHQLKKTGN</sequence>
<dbReference type="Proteomes" id="UP000005438">
    <property type="component" value="Chromosome"/>
</dbReference>
<protein>
    <submittedName>
        <fullName evidence="2">Putative transcriptional regulator, Crp/Fnr family</fullName>
    </submittedName>
</protein>
<dbReference type="eggNOG" id="COG0664">
    <property type="taxonomic scope" value="Bacteria"/>
</dbReference>
<dbReference type="CDD" id="cd00038">
    <property type="entry name" value="CAP_ED"/>
    <property type="match status" value="1"/>
</dbReference>
<dbReference type="HOGENOM" id="CLU_075053_9_2_10"/>
<name>G8TG73_NIAKG</name>
<dbReference type="PATRIC" id="fig|700598.3.peg.6643"/>
<organism evidence="2 3">
    <name type="scientific">Niastella koreensis (strain DSM 17620 / KACC 11465 / NBRC 106392 / GR20-10)</name>
    <dbReference type="NCBI Taxonomy" id="700598"/>
    <lineage>
        <taxon>Bacteria</taxon>
        <taxon>Pseudomonadati</taxon>
        <taxon>Bacteroidota</taxon>
        <taxon>Chitinophagia</taxon>
        <taxon>Chitinophagales</taxon>
        <taxon>Chitinophagaceae</taxon>
        <taxon>Niastella</taxon>
    </lineage>
</organism>
<dbReference type="Gene3D" id="2.60.120.10">
    <property type="entry name" value="Jelly Rolls"/>
    <property type="match status" value="1"/>
</dbReference>
<dbReference type="KEGG" id="nko:Niako_6488"/>
<evidence type="ECO:0000259" key="1">
    <source>
        <dbReference type="PROSITE" id="PS50042"/>
    </source>
</evidence>
<evidence type="ECO:0000313" key="2">
    <source>
        <dbReference type="EMBL" id="AEW02712.1"/>
    </source>
</evidence>
<dbReference type="SUPFAM" id="SSF51206">
    <property type="entry name" value="cAMP-binding domain-like"/>
    <property type="match status" value="1"/>
</dbReference>
<dbReference type="AlphaFoldDB" id="G8TG73"/>
<reference evidence="2 3" key="1">
    <citation type="submission" date="2011-12" db="EMBL/GenBank/DDBJ databases">
        <title>The complete genome of Niastella koreensis GR20-10.</title>
        <authorList>
            <consortium name="US DOE Joint Genome Institute (JGI-PGF)"/>
            <person name="Lucas S."/>
            <person name="Han J."/>
            <person name="Lapidus A."/>
            <person name="Bruce D."/>
            <person name="Goodwin L."/>
            <person name="Pitluck S."/>
            <person name="Peters L."/>
            <person name="Kyrpides N."/>
            <person name="Mavromatis K."/>
            <person name="Ivanova N."/>
            <person name="Mikhailova N."/>
            <person name="Davenport K."/>
            <person name="Saunders E."/>
            <person name="Detter J.C."/>
            <person name="Tapia R."/>
            <person name="Han C."/>
            <person name="Land M."/>
            <person name="Hauser L."/>
            <person name="Markowitz V."/>
            <person name="Cheng J.-F."/>
            <person name="Hugenholtz P."/>
            <person name="Woyke T."/>
            <person name="Wu D."/>
            <person name="Tindall B."/>
            <person name="Pomrenke H."/>
            <person name="Brambilla E."/>
            <person name="Klenk H.-P."/>
            <person name="Eisen J.A."/>
        </authorList>
    </citation>
    <scope>NUCLEOTIDE SEQUENCE [LARGE SCALE GENOMIC DNA]</scope>
    <source>
        <strain evidence="3">DSM 17620 / KACC 11465 / NBRC 106392 / GR20-10</strain>
    </source>
</reference>
<proteinExistence type="predicted"/>
<feature type="domain" description="Cyclic nucleotide-binding" evidence="1">
    <location>
        <begin position="38"/>
        <end position="141"/>
    </location>
</feature>
<accession>G8TG73</accession>
<dbReference type="Pfam" id="PF00027">
    <property type="entry name" value="cNMP_binding"/>
    <property type="match status" value="1"/>
</dbReference>
<dbReference type="RefSeq" id="WP_014222622.1">
    <property type="nucleotide sequence ID" value="NC_016609.1"/>
</dbReference>
<dbReference type="STRING" id="700598.Niako_6488"/>